<dbReference type="AlphaFoldDB" id="A0A5A7S6K1"/>
<dbReference type="Pfam" id="PF13404">
    <property type="entry name" value="HTH_AsnC-type"/>
    <property type="match status" value="2"/>
</dbReference>
<keyword evidence="6" id="KW-1185">Reference proteome</keyword>
<dbReference type="SUPFAM" id="SSF46785">
    <property type="entry name" value="Winged helix' DNA-binding domain"/>
    <property type="match status" value="2"/>
</dbReference>
<dbReference type="SUPFAM" id="SSF54909">
    <property type="entry name" value="Dimeric alpha+beta barrel"/>
    <property type="match status" value="2"/>
</dbReference>
<dbReference type="InterPro" id="IPR019888">
    <property type="entry name" value="Tscrpt_reg_AsnC-like"/>
</dbReference>
<dbReference type="InterPro" id="IPR036388">
    <property type="entry name" value="WH-like_DNA-bd_sf"/>
</dbReference>
<evidence type="ECO:0000313" key="6">
    <source>
        <dbReference type="Proteomes" id="UP000322244"/>
    </source>
</evidence>
<dbReference type="PROSITE" id="PS50956">
    <property type="entry name" value="HTH_ASNC_2"/>
    <property type="match status" value="1"/>
</dbReference>
<gene>
    <name evidence="5" type="ORF">FOY51_17865</name>
</gene>
<feature type="domain" description="HTH asnC-type" evidence="4">
    <location>
        <begin position="12"/>
        <end position="58"/>
    </location>
</feature>
<dbReference type="InterPro" id="IPR011008">
    <property type="entry name" value="Dimeric_a/b-barrel"/>
</dbReference>
<dbReference type="GO" id="GO:0043565">
    <property type="term" value="F:sequence-specific DNA binding"/>
    <property type="evidence" value="ECO:0007669"/>
    <property type="project" value="InterPro"/>
</dbReference>
<dbReference type="GO" id="GO:0043200">
    <property type="term" value="P:response to amino acid"/>
    <property type="evidence" value="ECO:0007669"/>
    <property type="project" value="TreeGrafter"/>
</dbReference>
<name>A0A5A7S6K1_9NOCA</name>
<dbReference type="GO" id="GO:0005829">
    <property type="term" value="C:cytosol"/>
    <property type="evidence" value="ECO:0007669"/>
    <property type="project" value="TreeGrafter"/>
</dbReference>
<comment type="caution">
    <text evidence="5">The sequence shown here is derived from an EMBL/GenBank/DDBJ whole genome shotgun (WGS) entry which is preliminary data.</text>
</comment>
<evidence type="ECO:0000256" key="3">
    <source>
        <dbReference type="ARBA" id="ARBA00023163"/>
    </source>
</evidence>
<dbReference type="RefSeq" id="WP_149431617.1">
    <property type="nucleotide sequence ID" value="NZ_VLNY01000008.1"/>
</dbReference>
<organism evidence="5 6">
    <name type="scientific">Antrihabitans cavernicola</name>
    <dbReference type="NCBI Taxonomy" id="2495913"/>
    <lineage>
        <taxon>Bacteria</taxon>
        <taxon>Bacillati</taxon>
        <taxon>Actinomycetota</taxon>
        <taxon>Actinomycetes</taxon>
        <taxon>Mycobacteriales</taxon>
        <taxon>Nocardiaceae</taxon>
        <taxon>Antrihabitans</taxon>
    </lineage>
</organism>
<keyword evidence="3" id="KW-0804">Transcription</keyword>
<keyword evidence="1" id="KW-0805">Transcription regulation</keyword>
<dbReference type="InterPro" id="IPR000485">
    <property type="entry name" value="AsnC-type_HTH_dom"/>
</dbReference>
<dbReference type="Gene3D" id="1.10.10.10">
    <property type="entry name" value="Winged helix-like DNA-binding domain superfamily/Winged helix DNA-binding domain"/>
    <property type="match status" value="2"/>
</dbReference>
<dbReference type="PRINTS" id="PR00033">
    <property type="entry name" value="HTHASNC"/>
</dbReference>
<dbReference type="Gene3D" id="3.30.70.920">
    <property type="match status" value="1"/>
</dbReference>
<dbReference type="EMBL" id="VLNY01000008">
    <property type="protein sequence ID" value="KAA0021750.1"/>
    <property type="molecule type" value="Genomic_DNA"/>
</dbReference>
<dbReference type="Pfam" id="PF01037">
    <property type="entry name" value="AsnC_trans_reg"/>
    <property type="match status" value="1"/>
</dbReference>
<dbReference type="SMART" id="SM00344">
    <property type="entry name" value="HTH_ASNC"/>
    <property type="match status" value="2"/>
</dbReference>
<accession>A0A5A7S6K1</accession>
<dbReference type="PANTHER" id="PTHR30154">
    <property type="entry name" value="LEUCINE-RESPONSIVE REGULATORY PROTEIN"/>
    <property type="match status" value="1"/>
</dbReference>
<dbReference type="InterPro" id="IPR036390">
    <property type="entry name" value="WH_DNA-bd_sf"/>
</dbReference>
<reference evidence="5 6" key="1">
    <citation type="submission" date="2019-07" db="EMBL/GenBank/DDBJ databases">
        <title>Rhodococcus cavernicolus sp. nov., isolated from a cave.</title>
        <authorList>
            <person name="Lee S.D."/>
        </authorList>
    </citation>
    <scope>NUCLEOTIDE SEQUENCE [LARGE SCALE GENOMIC DNA]</scope>
    <source>
        <strain evidence="5 6">C1-24</strain>
    </source>
</reference>
<evidence type="ECO:0000256" key="1">
    <source>
        <dbReference type="ARBA" id="ARBA00023015"/>
    </source>
</evidence>
<protein>
    <submittedName>
        <fullName evidence="5">AsnC family transcriptional regulator</fullName>
    </submittedName>
</protein>
<sequence length="336" mass="36985">MTRTVGPLSIDLDRLDRQILHALVVDGRAPFSRVAEVLGVSEQTAARRFRRLRDIGAINVIGVGTDLQTMRNWMVRLKCRLGMATAVADALAARPDVSWVNLMAGGTEVMCVVRIPVDDAGEDALLDRLPRTREVLDLSAQVMLYKFWSEDRADWDDFPDPLTAEQTTALRPRFTVPADATTLRADDRPLLAALVADGRATATVIASQIGWSPARVTRRIDELRASRLLRLETEILPEIVGLRGRAMIWLTIRAGAVDKAGHALADIPEVGFAAAISGPQNMICSVLCRDLESIYHLVTSGPISTLPGLEAVEVQPSGRRFKQEQTRVVGERLRRL</sequence>
<dbReference type="Proteomes" id="UP000322244">
    <property type="component" value="Unassembled WGS sequence"/>
</dbReference>
<keyword evidence="2" id="KW-0238">DNA-binding</keyword>
<proteinExistence type="predicted"/>
<evidence type="ECO:0000313" key="5">
    <source>
        <dbReference type="EMBL" id="KAA0021750.1"/>
    </source>
</evidence>
<evidence type="ECO:0000259" key="4">
    <source>
        <dbReference type="PROSITE" id="PS50956"/>
    </source>
</evidence>
<evidence type="ECO:0000256" key="2">
    <source>
        <dbReference type="ARBA" id="ARBA00023125"/>
    </source>
</evidence>
<dbReference type="InterPro" id="IPR019887">
    <property type="entry name" value="Tscrpt_reg_AsnC/Lrp_C"/>
</dbReference>
<dbReference type="PANTHER" id="PTHR30154:SF34">
    <property type="entry name" value="TRANSCRIPTIONAL REGULATOR AZLB"/>
    <property type="match status" value="1"/>
</dbReference>
<dbReference type="OrthoDB" id="4050641at2"/>